<dbReference type="InterPro" id="IPR018114">
    <property type="entry name" value="TRYPSIN_HIS"/>
</dbReference>
<dbReference type="PROSITE" id="PS01209">
    <property type="entry name" value="LDLRA_1"/>
    <property type="match status" value="1"/>
</dbReference>
<dbReference type="SUPFAM" id="SSF50494">
    <property type="entry name" value="Trypsin-like serine proteases"/>
    <property type="match status" value="1"/>
</dbReference>
<dbReference type="InterPro" id="IPR036397">
    <property type="entry name" value="RNaseH_sf"/>
</dbReference>
<feature type="disulfide bond" evidence="6">
    <location>
        <begin position="499"/>
        <end position="511"/>
    </location>
</feature>
<feature type="domain" description="CUB" evidence="9">
    <location>
        <begin position="163"/>
        <end position="283"/>
    </location>
</feature>
<evidence type="ECO:0000313" key="11">
    <source>
        <dbReference type="Ensembl" id="ENSOTSP00005118102.1"/>
    </source>
</evidence>
<keyword evidence="3 7" id="KW-0720">Serine protease</keyword>
<dbReference type="InterPro" id="IPR043504">
    <property type="entry name" value="Peptidase_S1_PA_chymotrypsin"/>
</dbReference>
<dbReference type="Gene3D" id="4.10.400.10">
    <property type="entry name" value="Low-density Lipoprotein Receptor"/>
    <property type="match status" value="4"/>
</dbReference>
<dbReference type="PROSITE" id="PS00135">
    <property type="entry name" value="TRYPSIN_SER"/>
    <property type="match status" value="1"/>
</dbReference>
<evidence type="ECO:0000256" key="4">
    <source>
        <dbReference type="ARBA" id="ARBA00023157"/>
    </source>
</evidence>
<feature type="domain" description="CUB" evidence="9">
    <location>
        <begin position="292"/>
        <end position="351"/>
    </location>
</feature>
<organism evidence="11 12">
    <name type="scientific">Oncorhynchus tshawytscha</name>
    <name type="common">Chinook salmon</name>
    <name type="synonym">Salmo tshawytscha</name>
    <dbReference type="NCBI Taxonomy" id="74940"/>
    <lineage>
        <taxon>Eukaryota</taxon>
        <taxon>Metazoa</taxon>
        <taxon>Chordata</taxon>
        <taxon>Craniata</taxon>
        <taxon>Vertebrata</taxon>
        <taxon>Euteleostomi</taxon>
        <taxon>Actinopterygii</taxon>
        <taxon>Neopterygii</taxon>
        <taxon>Teleostei</taxon>
        <taxon>Protacanthopterygii</taxon>
        <taxon>Salmoniformes</taxon>
        <taxon>Salmonidae</taxon>
        <taxon>Salmoninae</taxon>
        <taxon>Oncorhynchus</taxon>
    </lineage>
</organism>
<dbReference type="GO" id="GO:0003676">
    <property type="term" value="F:nucleic acid binding"/>
    <property type="evidence" value="ECO:0007669"/>
    <property type="project" value="InterPro"/>
</dbReference>
<feature type="transmembrane region" description="Helical" evidence="8">
    <location>
        <begin position="328"/>
        <end position="346"/>
    </location>
</feature>
<dbReference type="AlphaFoldDB" id="A0AAZ3PMT6"/>
<feature type="disulfide bond" evidence="6">
    <location>
        <begin position="403"/>
        <end position="418"/>
    </location>
</feature>
<evidence type="ECO:0000256" key="7">
    <source>
        <dbReference type="RuleBase" id="RU363034"/>
    </source>
</evidence>
<dbReference type="Gene3D" id="3.30.420.10">
    <property type="entry name" value="Ribonuclease H-like superfamily/Ribonuclease H"/>
    <property type="match status" value="1"/>
</dbReference>
<dbReference type="Gene3D" id="2.40.10.10">
    <property type="entry name" value="Trypsin-like serine proteases"/>
    <property type="match status" value="2"/>
</dbReference>
<dbReference type="GO" id="GO:0007340">
    <property type="term" value="P:acrosome reaction"/>
    <property type="evidence" value="ECO:0007669"/>
    <property type="project" value="TreeGrafter"/>
</dbReference>
<dbReference type="Ensembl" id="ENSOTST00005172780.1">
    <property type="protein sequence ID" value="ENSOTSP00005118102.1"/>
    <property type="gene ID" value="ENSOTSG00005003925.2"/>
</dbReference>
<feature type="disulfide bond" evidence="6">
    <location>
        <begin position="420"/>
        <end position="432"/>
    </location>
</feature>
<feature type="disulfide bond" evidence="6">
    <location>
        <begin position="463"/>
        <end position="481"/>
    </location>
</feature>
<keyword evidence="12" id="KW-1185">Reference proteome</keyword>
<dbReference type="Pfam" id="PF00089">
    <property type="entry name" value="Trypsin"/>
    <property type="match status" value="1"/>
</dbReference>
<dbReference type="SUPFAM" id="SSF49854">
    <property type="entry name" value="Spermadhesin, CUB domain"/>
    <property type="match status" value="2"/>
</dbReference>
<dbReference type="InterPro" id="IPR001254">
    <property type="entry name" value="Trypsin_dom"/>
</dbReference>
<dbReference type="SUPFAM" id="SSF57424">
    <property type="entry name" value="LDL receptor-like module"/>
    <property type="match status" value="4"/>
</dbReference>
<evidence type="ECO:0000256" key="1">
    <source>
        <dbReference type="ARBA" id="ARBA00022670"/>
    </source>
</evidence>
<dbReference type="SMART" id="SM00042">
    <property type="entry name" value="CUB"/>
    <property type="match status" value="1"/>
</dbReference>
<dbReference type="InterPro" id="IPR035914">
    <property type="entry name" value="Sperma_CUB_dom_sf"/>
</dbReference>
<dbReference type="Proteomes" id="UP000694402">
    <property type="component" value="Unassembled WGS sequence"/>
</dbReference>
<dbReference type="GO" id="GO:0006508">
    <property type="term" value="P:proteolysis"/>
    <property type="evidence" value="ECO:0007669"/>
    <property type="project" value="UniProtKB-KW"/>
</dbReference>
<dbReference type="InterPro" id="IPR023415">
    <property type="entry name" value="LDLR_class-A_CS"/>
</dbReference>
<evidence type="ECO:0000256" key="8">
    <source>
        <dbReference type="SAM" id="Phobius"/>
    </source>
</evidence>
<feature type="disulfide bond" evidence="6">
    <location>
        <begin position="439"/>
        <end position="454"/>
    </location>
</feature>
<reference evidence="12" key="1">
    <citation type="journal article" date="2018" name="PLoS ONE">
        <title>Chinook salmon (Oncorhynchus tshawytscha) genome and transcriptome.</title>
        <authorList>
            <person name="Christensen K.A."/>
            <person name="Leong J.S."/>
            <person name="Sakhrani D."/>
            <person name="Biagi C.A."/>
            <person name="Minkley D.R."/>
            <person name="Withler R.E."/>
            <person name="Rondeau E.B."/>
            <person name="Koop B.F."/>
            <person name="Devlin R.H."/>
        </authorList>
    </citation>
    <scope>NUCLEOTIDE SEQUENCE [LARGE SCALE GENOMIC DNA]</scope>
</reference>
<dbReference type="PANTHER" id="PTHR24252">
    <property type="entry name" value="ACROSIN-RELATED"/>
    <property type="match status" value="1"/>
</dbReference>
<feature type="disulfide bond" evidence="6">
    <location>
        <begin position="456"/>
        <end position="468"/>
    </location>
</feature>
<evidence type="ECO:0000256" key="6">
    <source>
        <dbReference type="PROSITE-ProRule" id="PRU00124"/>
    </source>
</evidence>
<evidence type="ECO:0000259" key="10">
    <source>
        <dbReference type="PROSITE" id="PS50240"/>
    </source>
</evidence>
<dbReference type="PROSITE" id="PS50240">
    <property type="entry name" value="TRYPSIN_DOM"/>
    <property type="match status" value="1"/>
</dbReference>
<gene>
    <name evidence="11" type="primary">st14a</name>
</gene>
<evidence type="ECO:0000256" key="2">
    <source>
        <dbReference type="ARBA" id="ARBA00022801"/>
    </source>
</evidence>
<dbReference type="PROSITE" id="PS50068">
    <property type="entry name" value="LDLRA_2"/>
    <property type="match status" value="4"/>
</dbReference>
<evidence type="ECO:0000313" key="12">
    <source>
        <dbReference type="Proteomes" id="UP000694402"/>
    </source>
</evidence>
<dbReference type="CDD" id="cd00041">
    <property type="entry name" value="CUB"/>
    <property type="match status" value="2"/>
</dbReference>
<dbReference type="InterPro" id="IPR002172">
    <property type="entry name" value="LDrepeatLR_classA_rpt"/>
</dbReference>
<keyword evidence="2 7" id="KW-0378">Hydrolase</keyword>
<keyword evidence="8" id="KW-0812">Transmembrane</keyword>
<dbReference type="CDD" id="cd00190">
    <property type="entry name" value="Tryp_SPc"/>
    <property type="match status" value="1"/>
</dbReference>
<dbReference type="FunFam" id="2.40.10.10:FF:000003">
    <property type="entry name" value="Transmembrane serine protease 3"/>
    <property type="match status" value="1"/>
</dbReference>
<feature type="disulfide bond" evidence="6">
    <location>
        <begin position="475"/>
        <end position="490"/>
    </location>
</feature>
<dbReference type="GO" id="GO:0004252">
    <property type="term" value="F:serine-type endopeptidase activity"/>
    <property type="evidence" value="ECO:0007669"/>
    <property type="project" value="InterPro"/>
</dbReference>
<evidence type="ECO:0000259" key="9">
    <source>
        <dbReference type="PROSITE" id="PS01180"/>
    </source>
</evidence>
<keyword evidence="8" id="KW-1133">Transmembrane helix</keyword>
<dbReference type="PROSITE" id="PS00134">
    <property type="entry name" value="TRYPSIN_HIS"/>
    <property type="match status" value="1"/>
</dbReference>
<name>A0AAZ3PMT6_ONCTS</name>
<dbReference type="InterPro" id="IPR036055">
    <property type="entry name" value="LDL_receptor-like_sf"/>
</dbReference>
<dbReference type="InterPro" id="IPR000859">
    <property type="entry name" value="CUB_dom"/>
</dbReference>
<keyword evidence="1 7" id="KW-0645">Protease</keyword>
<dbReference type="PRINTS" id="PR00261">
    <property type="entry name" value="LDLRECEPTOR"/>
</dbReference>
<comment type="caution">
    <text evidence="6">Lacks conserved residue(s) required for the propagation of feature annotation.</text>
</comment>
<dbReference type="SMART" id="SM00192">
    <property type="entry name" value="LDLa"/>
    <property type="match status" value="4"/>
</dbReference>
<feature type="disulfide bond" evidence="6">
    <location>
        <begin position="519"/>
        <end position="534"/>
    </location>
</feature>
<keyword evidence="8" id="KW-0472">Membrane</keyword>
<sequence>MFWDCFSWFGSLDPVKGNLNTTVYNDILDESVLPTLWQQFWESPFLFQHDNTPVHKLRSIQKWFVEIGVEELVESLPRRVEAVIAAMFQHLVENLPRRVEAVMAAMFQHLVESLPRRVEAVIAAMFQHLVESLPRRVEAVMAAMFLHLVESLPRRVEAVIAAKGGGTNSIFIANTIVPIMSPGFPNTPYPPNTFIQWQLRADPGHVLKLDFDTFNLEEDCRNDFVKVYDSLVAIESHAMEEICGYHSPSSPLTFQSSRNVMLVTLVTNNKNNYPGLRAHISQIPRNSKELACGGQLSGETGLFTSPNYPNYYAPNTKCEWDIQVRKCFILYWGYNIVECFILYWGYNIVECFILYWGYNIVMCFILYWGYNILTPPPPAFPSPACPNKFQCNNQRCVKAHLKCDGWNDCGDMSDEIKCKCDSTQISCKNGLCKPQFWECDGVNDCGDDTDEQNCACKVGELTCQNGKCVSEKKRCDKKDDCGDGSDESDCGRIMNNVQCSDSTYKCENNKCTNKENPECDGTPDCEDKSDEANCDCGRSLFKTSRIVGGQDAEEGEFPWQVSLHIKNSGHVCGASIISQRWLVTAAHCVQDDAKTRYSQPGVWEAYLGLHVQKQNSKNVQKRNLRQVISHPYYNAYTFDNDIALMELDSPVTFSDYIRPICLPSPQHTFPQGNSVWITGWGATREGGSGASILQKAQVRIINSTVCNRLMGGQITSRMTCAGVLTGGVDACQGDSGGPLSSPGTSRMFLAGVVSWGDGCARRDKPGIYSTVTKFRGWIKEKTGV</sequence>
<dbReference type="SMART" id="SM00020">
    <property type="entry name" value="Tryp_SPc"/>
    <property type="match status" value="1"/>
</dbReference>
<dbReference type="Pfam" id="PF00431">
    <property type="entry name" value="CUB"/>
    <property type="match status" value="2"/>
</dbReference>
<dbReference type="GeneTree" id="ENSGT00940000164481"/>
<feature type="transmembrane region" description="Helical" evidence="8">
    <location>
        <begin position="353"/>
        <end position="370"/>
    </location>
</feature>
<feature type="disulfide bond" evidence="6">
    <location>
        <begin position="391"/>
        <end position="409"/>
    </location>
</feature>
<reference evidence="11" key="3">
    <citation type="submission" date="2025-09" db="UniProtKB">
        <authorList>
            <consortium name="Ensembl"/>
        </authorList>
    </citation>
    <scope>IDENTIFICATION</scope>
</reference>
<feature type="disulfide bond" evidence="6">
    <location>
        <begin position="427"/>
        <end position="445"/>
    </location>
</feature>
<dbReference type="FunFam" id="4.10.400.10:FF:000065">
    <property type="entry name" value="Transmembrane protease serine 7"/>
    <property type="match status" value="1"/>
</dbReference>
<dbReference type="Pfam" id="PF00057">
    <property type="entry name" value="Ldl_recept_a"/>
    <property type="match status" value="4"/>
</dbReference>
<protein>
    <submittedName>
        <fullName evidence="11">Uncharacterized protein</fullName>
    </submittedName>
</protein>
<dbReference type="InterPro" id="IPR033116">
    <property type="entry name" value="TRYPSIN_SER"/>
</dbReference>
<evidence type="ECO:0000256" key="3">
    <source>
        <dbReference type="ARBA" id="ARBA00022825"/>
    </source>
</evidence>
<dbReference type="Gene3D" id="2.60.120.290">
    <property type="entry name" value="Spermadhesin, CUB domain"/>
    <property type="match status" value="2"/>
</dbReference>
<keyword evidence="4 6" id="KW-1015">Disulfide bond</keyword>
<evidence type="ECO:0000256" key="5">
    <source>
        <dbReference type="ARBA" id="ARBA00023180"/>
    </source>
</evidence>
<dbReference type="CDD" id="cd00112">
    <property type="entry name" value="LDLa"/>
    <property type="match status" value="4"/>
</dbReference>
<feature type="domain" description="Peptidase S1" evidence="10">
    <location>
        <begin position="546"/>
        <end position="783"/>
    </location>
</feature>
<proteinExistence type="predicted"/>
<dbReference type="InterPro" id="IPR009003">
    <property type="entry name" value="Peptidase_S1_PA"/>
</dbReference>
<dbReference type="PROSITE" id="PS01180">
    <property type="entry name" value="CUB"/>
    <property type="match status" value="2"/>
</dbReference>
<keyword evidence="5" id="KW-0325">Glycoprotein</keyword>
<accession>A0AAZ3PMT6</accession>
<dbReference type="PANTHER" id="PTHR24252:SF17">
    <property type="entry name" value="SUPPRESSOR OF TUMORIGENICITY 14 PROTEIN HOMOLOG-RELATED"/>
    <property type="match status" value="1"/>
</dbReference>
<reference evidence="11" key="2">
    <citation type="submission" date="2025-08" db="UniProtKB">
        <authorList>
            <consortium name="Ensembl"/>
        </authorList>
    </citation>
    <scope>IDENTIFICATION</scope>
</reference>